<evidence type="ECO:0000313" key="10">
    <source>
        <dbReference type="Proteomes" id="UP000299011"/>
    </source>
</evidence>
<keyword evidence="1" id="KW-1133">Transmembrane helix</keyword>
<dbReference type="InterPro" id="IPR055997">
    <property type="entry name" value="DUF7575"/>
</dbReference>
<dbReference type="PATRIC" id="fig|523841.21.peg.1350"/>
<dbReference type="OrthoDB" id="204947at2157"/>
<evidence type="ECO:0000313" key="3">
    <source>
        <dbReference type="EMBL" id="AFK18481.1"/>
    </source>
</evidence>
<dbReference type="AlphaFoldDB" id="I3R2M1"/>
<evidence type="ECO:0000256" key="1">
    <source>
        <dbReference type="SAM" id="Phobius"/>
    </source>
</evidence>
<feature type="transmembrane region" description="Helical" evidence="1">
    <location>
        <begin position="38"/>
        <end position="55"/>
    </location>
</feature>
<reference evidence="6 10" key="6">
    <citation type="submission" date="2019-04" db="EMBL/GenBank/DDBJ databases">
        <title>Methylomes of two halophilic Archaea, Haloarcula marismortui and Haloferax mediterranei.</title>
        <authorList>
            <person name="DasSarma S."/>
            <person name="DasSarma P."/>
            <person name="DasSarma S."/>
            <person name="Fomenkov A."/>
            <person name="Vincze T."/>
            <person name="Anton B.P."/>
            <person name="Roberts R.J."/>
        </authorList>
    </citation>
    <scope>NUCLEOTIDE SEQUENCE [LARGE SCALE GENOMIC DNA]</scope>
    <source>
        <strain evidence="6">ATCC 33500</strain>
        <strain evidence="10">ATCC 33500 / DSM 1411 / JCM 8866 / NBRC 14739 / NCIMB 2177 / R-4</strain>
    </source>
</reference>
<feature type="transmembrane region" description="Helical" evidence="1">
    <location>
        <begin position="6"/>
        <end position="31"/>
    </location>
</feature>
<dbReference type="EMBL" id="AOLO01000007">
    <property type="protein sequence ID" value="EMA02246.1"/>
    <property type="molecule type" value="Genomic_DNA"/>
</dbReference>
<reference evidence="3 7" key="2">
    <citation type="journal article" date="2012" name="J. Bacteriol.">
        <title>Complete genome sequence of the metabolically versatile halophilic archaeon Haloferax mediterranei, a poly(3-hydroxybutyrate-co-3-hydroxyvalerate) producer.</title>
        <authorList>
            <person name="Han J."/>
            <person name="Zhang F."/>
            <person name="Hou J."/>
            <person name="Liu X."/>
            <person name="Li M."/>
            <person name="Liu H."/>
            <person name="Cai L."/>
            <person name="Zhang B."/>
            <person name="Chen Y."/>
            <person name="Zhou J."/>
            <person name="Hu S."/>
            <person name="Xiang H."/>
        </authorList>
    </citation>
    <scope>NUCLEOTIDE SEQUENCE [LARGE SCALE GENOMIC DNA]</scope>
    <source>
        <strain evidence="7">ATCC 33500 / DSM 1411 / JCM 8866 / NBRC 14739 / NCIMB 2177 / R-4</strain>
        <strain evidence="3">CGMCC 1.2087</strain>
    </source>
</reference>
<evidence type="ECO:0000313" key="6">
    <source>
        <dbReference type="EMBL" id="QCQ74985.1"/>
    </source>
</evidence>
<proteinExistence type="predicted"/>
<evidence type="ECO:0000313" key="4">
    <source>
        <dbReference type="EMBL" id="AHZ22137.1"/>
    </source>
</evidence>
<dbReference type="Pfam" id="PF24460">
    <property type="entry name" value="DUF7575"/>
    <property type="match status" value="1"/>
</dbReference>
<dbReference type="Proteomes" id="UP000011603">
    <property type="component" value="Unassembled WGS sequence"/>
</dbReference>
<reference evidence="3" key="1">
    <citation type="journal article" date="2012" name="Appl. Environ. Microbiol.">
        <title>Identification of the haloarchaeal phasin (PhaP) that functions in polyhydroxyalkanoate accumulation and granule formation in Haloferax mediterranei.</title>
        <authorList>
            <person name="Cai S."/>
            <person name="Cai L."/>
            <person name="Liu H."/>
            <person name="Liu X."/>
            <person name="Han J."/>
            <person name="Zhou J."/>
            <person name="Xiang H."/>
        </authorList>
    </citation>
    <scope>NUCLEOTIDE SEQUENCE</scope>
    <source>
        <strain evidence="3">CGMCC 1.2087</strain>
    </source>
</reference>
<dbReference type="eggNOG" id="arCOG03295">
    <property type="taxonomic scope" value="Archaea"/>
</dbReference>
<dbReference type="GeneID" id="40156115"/>
<keyword evidence="8" id="KW-1185">Reference proteome</keyword>
<dbReference type="Proteomes" id="UP000027075">
    <property type="component" value="Chromosome"/>
</dbReference>
<dbReference type="Proteomes" id="UP000006469">
    <property type="component" value="Chromosome"/>
</dbReference>
<keyword evidence="1" id="KW-0812">Transmembrane</keyword>
<keyword evidence="1" id="KW-0472">Membrane</keyword>
<dbReference type="Proteomes" id="UP000299011">
    <property type="component" value="Chromosome"/>
</dbReference>
<dbReference type="RefSeq" id="WP_004057472.1">
    <property type="nucleotide sequence ID" value="NC_017941.2"/>
</dbReference>
<reference evidence="3" key="5">
    <citation type="submission" date="2014-05" db="EMBL/GenBank/DDBJ databases">
        <authorList>
            <person name="Wang L."/>
            <person name="Yang H."/>
            <person name="Xiang H."/>
        </authorList>
    </citation>
    <scope>NUCLEOTIDE SEQUENCE</scope>
    <source>
        <strain evidence="3">CGMCC 1.2087</strain>
    </source>
</reference>
<organism evidence="3 7">
    <name type="scientific">Haloferax mediterranei (strain ATCC 33500 / DSM 1411 / JCM 8866 / NBRC 14739 / NCIMB 2177 / R-4)</name>
    <name type="common">Halobacterium mediterranei</name>
    <dbReference type="NCBI Taxonomy" id="523841"/>
    <lineage>
        <taxon>Archaea</taxon>
        <taxon>Methanobacteriati</taxon>
        <taxon>Methanobacteriota</taxon>
        <taxon>Stenosarchaea group</taxon>
        <taxon>Halobacteria</taxon>
        <taxon>Halobacteriales</taxon>
        <taxon>Haloferacaceae</taxon>
        <taxon>Haloferax</taxon>
    </lineage>
</organism>
<sequence length="138" mass="14853">MPDARRRAFVAALVGVVGASLGIAGAGHVYLREWRRALAWFTFVIGAVLVLLSTVTDPASVGSLSTIESVSALPTTVIVPVVGLLFLSALDAYRVGMRSRGRNANGQPTCPVCRGELDQQLDFCPWCATELEWYTVEE</sequence>
<evidence type="ECO:0000313" key="7">
    <source>
        <dbReference type="Proteomes" id="UP000006469"/>
    </source>
</evidence>
<evidence type="ECO:0000259" key="2">
    <source>
        <dbReference type="Pfam" id="PF24460"/>
    </source>
</evidence>
<dbReference type="EMBL" id="CP001868">
    <property type="protein sequence ID" value="AFK18481.1"/>
    <property type="molecule type" value="Genomic_DNA"/>
</dbReference>
<gene>
    <name evidence="3" type="ordered locus">HFX_0758</name>
    <name evidence="4" type="ORF">BM92_05455</name>
    <name evidence="5" type="ORF">C439_06685</name>
    <name evidence="6" type="ORF">E6P09_06820</name>
</gene>
<dbReference type="HOGENOM" id="CLU_143268_0_0_2"/>
<protein>
    <submittedName>
        <fullName evidence="6">Zinc ribbon domain-containing protein</fullName>
    </submittedName>
</protein>
<reference evidence="4 9" key="4">
    <citation type="submission" date="2014-04" db="EMBL/GenBank/DDBJ databases">
        <title>Transcriptional profiles of Haloferax mediterranei on the basis of nitrogen availability.</title>
        <authorList>
            <person name="Bautista V."/>
        </authorList>
    </citation>
    <scope>NUCLEOTIDE SEQUENCE [LARGE SCALE GENOMIC DNA]</scope>
    <source>
        <strain evidence="4">ATCC 33500</strain>
        <strain evidence="9">ATCC 33500 / DSM 1411 / JCM 8866 / NBRC 14739 / NCIMB 2177 / R-4</strain>
    </source>
</reference>
<accession>I3R2M1</accession>
<feature type="domain" description="DUF7575" evidence="2">
    <location>
        <begin position="106"/>
        <end position="132"/>
    </location>
</feature>
<evidence type="ECO:0000313" key="5">
    <source>
        <dbReference type="EMBL" id="EMA02246.1"/>
    </source>
</evidence>
<dbReference type="KEGG" id="hme:HFX_0758"/>
<evidence type="ECO:0000313" key="9">
    <source>
        <dbReference type="Proteomes" id="UP000027075"/>
    </source>
</evidence>
<dbReference type="EMBL" id="CP039139">
    <property type="protein sequence ID" value="QCQ74985.1"/>
    <property type="molecule type" value="Genomic_DNA"/>
</dbReference>
<reference evidence="5 8" key="3">
    <citation type="journal article" date="2014" name="PLoS Genet.">
        <title>Phylogenetically driven sequencing of extremely halophilic archaea reveals strategies for static and dynamic osmo-response.</title>
        <authorList>
            <person name="Becker E.A."/>
            <person name="Seitzer P.M."/>
            <person name="Tritt A."/>
            <person name="Larsen D."/>
            <person name="Krusor M."/>
            <person name="Yao A.I."/>
            <person name="Wu D."/>
            <person name="Madern D."/>
            <person name="Eisen J.A."/>
            <person name="Darling A.E."/>
            <person name="Facciotti M.T."/>
        </authorList>
    </citation>
    <scope>NUCLEOTIDE SEQUENCE [LARGE SCALE GENOMIC DNA]</scope>
    <source>
        <strain evidence="5">ATCC 33500</strain>
        <strain evidence="8">ATCC 33500 / DSM 1411 / JCM 8866 / NBRC 14739 / NCIMB 2177 / R-4</strain>
    </source>
</reference>
<feature type="transmembrane region" description="Helical" evidence="1">
    <location>
        <begin position="75"/>
        <end position="93"/>
    </location>
</feature>
<dbReference type="EMBL" id="CP007551">
    <property type="protein sequence ID" value="AHZ22137.1"/>
    <property type="molecule type" value="Genomic_DNA"/>
</dbReference>
<dbReference type="PaxDb" id="523841-HFX_0758"/>
<name>I3R2M1_HALMT</name>
<dbReference type="STRING" id="523841.HFX_0758"/>
<evidence type="ECO:0000313" key="8">
    <source>
        <dbReference type="Proteomes" id="UP000011603"/>
    </source>
</evidence>